<dbReference type="SUPFAM" id="SSF53448">
    <property type="entry name" value="Nucleotide-diphospho-sugar transferases"/>
    <property type="match status" value="1"/>
</dbReference>
<evidence type="ECO:0000313" key="1">
    <source>
        <dbReference type="EMBL" id="EMR00832.1"/>
    </source>
</evidence>
<dbReference type="Proteomes" id="UP000011910">
    <property type="component" value="Unassembled WGS sequence"/>
</dbReference>
<dbReference type="InterPro" id="IPR018641">
    <property type="entry name" value="Trfase_1_rSAM/seldom-assoc"/>
</dbReference>
<organism evidence="1 2">
    <name type="scientific">Cesiribacter andamanensis AMV16</name>
    <dbReference type="NCBI Taxonomy" id="1279009"/>
    <lineage>
        <taxon>Bacteria</taxon>
        <taxon>Pseudomonadati</taxon>
        <taxon>Bacteroidota</taxon>
        <taxon>Cytophagia</taxon>
        <taxon>Cytophagales</taxon>
        <taxon>Cesiribacteraceae</taxon>
        <taxon>Cesiribacter</taxon>
    </lineage>
</organism>
<sequence length="208" mass="23747">MELSNRINMTPTHLIIFVKNRIPGQTKTRLAASLGHEAALQVYDQLLAHTHAVTAPLPCSKWVFFSDYLEEEGLWERGYRLEVQQGGDLGERMYRAFEHCFSEGAQRVCIIGSDCFELEIHHLQQAFEALKQQDVVLGPAADGGYYLLGLQEQQPELFHNKVWSTPDVLADALQDCRGLGLSVHQLPLLHDLDDLQDYKRYQQRLQKS</sequence>
<keyword evidence="1" id="KW-0808">Transferase</keyword>
<dbReference type="PANTHER" id="PTHR36529">
    <property type="entry name" value="SLL1095 PROTEIN"/>
    <property type="match status" value="1"/>
</dbReference>
<reference evidence="1 2" key="1">
    <citation type="journal article" date="2013" name="Genome Announc.">
        <title>Draft Genome Sequence of Cesiribacter andamanensis Strain AMV16T, Isolated from a Soil Sample from a Mud Volcano in the Andaman Islands, India.</title>
        <authorList>
            <person name="Shivaji S."/>
            <person name="Ara S."/>
            <person name="Begum Z."/>
            <person name="Srinivas T.N."/>
            <person name="Singh A."/>
            <person name="Kumar Pinnaka A."/>
        </authorList>
    </citation>
    <scope>NUCLEOTIDE SEQUENCE [LARGE SCALE GENOMIC DNA]</scope>
    <source>
        <strain evidence="1 2">AMV16</strain>
    </source>
</reference>
<proteinExistence type="predicted"/>
<dbReference type="NCBIfam" id="TIGR04282">
    <property type="entry name" value="glyco_like_cofC"/>
    <property type="match status" value="1"/>
</dbReference>
<protein>
    <submittedName>
        <fullName evidence="1">Transferase 1, rSAM/selenodomain-associated</fullName>
    </submittedName>
</protein>
<gene>
    <name evidence="1" type="ORF">ADICEAN_04049</name>
</gene>
<dbReference type="PANTHER" id="PTHR36529:SF1">
    <property type="entry name" value="GLYCOSYLTRANSFERASE"/>
    <property type="match status" value="1"/>
</dbReference>
<dbReference type="EMBL" id="AODQ01000181">
    <property type="protein sequence ID" value="EMR00832.1"/>
    <property type="molecule type" value="Genomic_DNA"/>
</dbReference>
<dbReference type="GO" id="GO:0016740">
    <property type="term" value="F:transferase activity"/>
    <property type="evidence" value="ECO:0007669"/>
    <property type="project" value="UniProtKB-KW"/>
</dbReference>
<dbReference type="AlphaFoldDB" id="M7N0K8"/>
<dbReference type="Gene3D" id="3.90.550.10">
    <property type="entry name" value="Spore Coat Polysaccharide Biosynthesis Protein SpsA, Chain A"/>
    <property type="match status" value="1"/>
</dbReference>
<name>M7N0K8_9BACT</name>
<keyword evidence="2" id="KW-1185">Reference proteome</keyword>
<dbReference type="Pfam" id="PF09837">
    <property type="entry name" value="DUF2064"/>
    <property type="match status" value="1"/>
</dbReference>
<dbReference type="RefSeq" id="WP_009197424.1">
    <property type="nucleotide sequence ID" value="NZ_AODQ01000181.1"/>
</dbReference>
<accession>M7N0K8</accession>
<dbReference type="STRING" id="1279009.ADICEAN_04049"/>
<dbReference type="eggNOG" id="COG3222">
    <property type="taxonomic scope" value="Bacteria"/>
</dbReference>
<dbReference type="InterPro" id="IPR029044">
    <property type="entry name" value="Nucleotide-diphossugar_trans"/>
</dbReference>
<comment type="caution">
    <text evidence="1">The sequence shown here is derived from an EMBL/GenBank/DDBJ whole genome shotgun (WGS) entry which is preliminary data.</text>
</comment>
<evidence type="ECO:0000313" key="2">
    <source>
        <dbReference type="Proteomes" id="UP000011910"/>
    </source>
</evidence>